<evidence type="ECO:0000313" key="1">
    <source>
        <dbReference type="EMBL" id="MCF3948163.1"/>
    </source>
</evidence>
<keyword evidence="2" id="KW-1185">Reference proteome</keyword>
<comment type="caution">
    <text evidence="1">The sequence shown here is derived from an EMBL/GenBank/DDBJ whole genome shotgun (WGS) entry which is preliminary data.</text>
</comment>
<dbReference type="Proteomes" id="UP001521209">
    <property type="component" value="Unassembled WGS sequence"/>
</dbReference>
<organism evidence="1 2">
    <name type="scientific">Acidiphilium iwatense</name>
    <dbReference type="NCBI Taxonomy" id="768198"/>
    <lineage>
        <taxon>Bacteria</taxon>
        <taxon>Pseudomonadati</taxon>
        <taxon>Pseudomonadota</taxon>
        <taxon>Alphaproteobacteria</taxon>
        <taxon>Acetobacterales</taxon>
        <taxon>Acidocellaceae</taxon>
        <taxon>Acidiphilium</taxon>
    </lineage>
</organism>
<sequence>MCSVIISFLPGERWPVAIGANRDEMLDRAWDAPARHWPDRPGIVAGRDRLAGGTWIGLNDHGVVAALLNRIGSLGPAAGKLSRGALPLIALEESTAGAGAARIAALDAGRYRSFNMVVADASGGFLLRGLECDHPDIMPIEPGITMVTAHDPNDMNSPRIARYRPQFEALPRPDPGADDWAAWAALLADRGPPAETALNVGPRGGFGTVCSSLIGLAPDDRRFLFAPGPPDRVKFATIF</sequence>
<dbReference type="EMBL" id="JAKGBZ010000040">
    <property type="protein sequence ID" value="MCF3948163.1"/>
    <property type="molecule type" value="Genomic_DNA"/>
</dbReference>
<dbReference type="Gene3D" id="3.60.60.10">
    <property type="entry name" value="Penicillin V Acylase, Chain A"/>
    <property type="match status" value="1"/>
</dbReference>
<protein>
    <submittedName>
        <fullName evidence="1">NRDE family protein</fullName>
    </submittedName>
</protein>
<reference evidence="1 2" key="1">
    <citation type="submission" date="2022-01" db="EMBL/GenBank/DDBJ databases">
        <authorList>
            <person name="Won M."/>
            <person name="Kim S.-J."/>
            <person name="Kwon S.-W."/>
        </authorList>
    </citation>
    <scope>NUCLEOTIDE SEQUENCE [LARGE SCALE GENOMIC DNA]</scope>
    <source>
        <strain evidence="1 2">KCTC 23505</strain>
    </source>
</reference>
<dbReference type="PANTHER" id="PTHR17985">
    <property type="entry name" value="SER/THR-RICH PROTEIN T10 IN DGCR REGION"/>
    <property type="match status" value="1"/>
</dbReference>
<evidence type="ECO:0000313" key="2">
    <source>
        <dbReference type="Proteomes" id="UP001521209"/>
    </source>
</evidence>
<proteinExistence type="predicted"/>
<accession>A0ABS9DZN9</accession>
<gene>
    <name evidence="1" type="ORF">L2A60_15925</name>
</gene>
<dbReference type="InterPro" id="IPR008551">
    <property type="entry name" value="TANGO2"/>
</dbReference>
<name>A0ABS9DZN9_9PROT</name>
<dbReference type="Pfam" id="PF05742">
    <property type="entry name" value="TANGO2"/>
    <property type="match status" value="1"/>
</dbReference>
<dbReference type="RefSeq" id="WP_235705445.1">
    <property type="nucleotide sequence ID" value="NZ_JAKGBZ010000040.1"/>
</dbReference>
<dbReference type="PANTHER" id="PTHR17985:SF8">
    <property type="entry name" value="TRANSPORT AND GOLGI ORGANIZATION PROTEIN 2 HOMOLOG"/>
    <property type="match status" value="1"/>
</dbReference>